<proteinExistence type="predicted"/>
<dbReference type="Proteomes" id="UP001057402">
    <property type="component" value="Chromosome 7"/>
</dbReference>
<name>A0ACB9NUI0_9MYRT</name>
<dbReference type="EMBL" id="CM042886">
    <property type="protein sequence ID" value="KAI4338521.1"/>
    <property type="molecule type" value="Genomic_DNA"/>
</dbReference>
<gene>
    <name evidence="1" type="ORF">MLD38_023570</name>
</gene>
<comment type="caution">
    <text evidence="1">The sequence shown here is derived from an EMBL/GenBank/DDBJ whole genome shotgun (WGS) entry which is preliminary data.</text>
</comment>
<accession>A0ACB9NUI0</accession>
<evidence type="ECO:0000313" key="1">
    <source>
        <dbReference type="EMBL" id="KAI4338521.1"/>
    </source>
</evidence>
<sequence>MFGDRHGAEEARRGAPHGVILAIVVAAVTAFPHVIGEPGEVILEAISELFTPVGLLILAVTLLLTIQVLSSDRSDVLRGFFTAEGICGSRDSPVGVVLFLLIVLFLLYNRGSLLGGGDDGDDE</sequence>
<protein>
    <submittedName>
        <fullName evidence="1">Uncharacterized protein</fullName>
    </submittedName>
</protein>
<reference evidence="2" key="1">
    <citation type="journal article" date="2023" name="Front. Plant Sci.">
        <title>Chromosomal-level genome assembly of Melastoma candidum provides insights into trichome evolution.</title>
        <authorList>
            <person name="Zhong Y."/>
            <person name="Wu W."/>
            <person name="Sun C."/>
            <person name="Zou P."/>
            <person name="Liu Y."/>
            <person name="Dai S."/>
            <person name="Zhou R."/>
        </authorList>
    </citation>
    <scope>NUCLEOTIDE SEQUENCE [LARGE SCALE GENOMIC DNA]</scope>
</reference>
<evidence type="ECO:0000313" key="2">
    <source>
        <dbReference type="Proteomes" id="UP001057402"/>
    </source>
</evidence>
<keyword evidence="2" id="KW-1185">Reference proteome</keyword>
<organism evidence="1 2">
    <name type="scientific">Melastoma candidum</name>
    <dbReference type="NCBI Taxonomy" id="119954"/>
    <lineage>
        <taxon>Eukaryota</taxon>
        <taxon>Viridiplantae</taxon>
        <taxon>Streptophyta</taxon>
        <taxon>Embryophyta</taxon>
        <taxon>Tracheophyta</taxon>
        <taxon>Spermatophyta</taxon>
        <taxon>Magnoliopsida</taxon>
        <taxon>eudicotyledons</taxon>
        <taxon>Gunneridae</taxon>
        <taxon>Pentapetalae</taxon>
        <taxon>rosids</taxon>
        <taxon>malvids</taxon>
        <taxon>Myrtales</taxon>
        <taxon>Melastomataceae</taxon>
        <taxon>Melastomatoideae</taxon>
        <taxon>Melastomateae</taxon>
        <taxon>Melastoma</taxon>
    </lineage>
</organism>